<reference evidence="5 6" key="1">
    <citation type="submission" date="2016-12" db="EMBL/GenBank/DDBJ databases">
        <authorList>
            <person name="Song W.-J."/>
            <person name="Kurnit D.M."/>
        </authorList>
    </citation>
    <scope>NUCLEOTIDE SEQUENCE [LARGE SCALE GENOMIC DNA]</scope>
    <source>
        <strain evidence="5 6">HSG9</strain>
    </source>
</reference>
<dbReference type="SUPFAM" id="SSF50965">
    <property type="entry name" value="Galactose oxidase, central domain"/>
    <property type="match status" value="1"/>
</dbReference>
<sequence>MVFSLKFNIYLYLGFALLAQITFAQISYENAFSNLNFRLPVEIQNSNDGTNRLFVVEQEGLIKVFANASTTQANDVDTLLDITNKVSFSSGQEIGLLGLAFHPNFSINGYFYVFYIDRPNNYRFNISRFTISDSNPNLADPNSELILYQFEKNQPESNHNGGKIAFGPDGYLYISVGDGGGGGDPQRNAQNLDNPYGSFLRIDVDVDGTNILSKNGNYEIPIDNPLVGSTGLDEIYAWGIRNTWKFSFYNNTLFGADVGQDFVEEINLINNGENYGWSRYEGDADYRVSDNLITNPDTKPLFTYNHTNGDKSITGGYVYRGPMTNSQLTGKYIYGDFESGRVWALTYDTNSFSTSSELLFRTSGLPISSFGEAENGELYFASYGLNGKIYKITDENAGPSTTALPGLGYFSETGINGTNGVIHTIQNDGNNNFYVGGEFTSVDLTNTVNLAKYSVTQGWERVLQDCNGSIDALAIDNEGNLYVGGAFTQIAGITANYIAKFDGTNWSSLGSGTDGPVASIVINNESQIYAGGAFITAGGVEVNNIAIWNGTNWDALTNTDTGIAGTNNEVRALAFDAAGTLYVGGNFDTAGGISAPRIATFSTNTWGTLGTGTSGFVLDILPVDNYIYLAGNFTIANNETANRVARYNKQTNTFEPLNLGLSGTVYGLTNHNNTIYAVGNFETFSNETNVNVIANNIAQWDDLNGWQPLGVNTSIGTDGLIEDLCFTTEKDALFIAGNFSNAGTTSVNNITKWSTTNPCTTFEFRTETTVEGTSTNNLVVDVVATNTVTISLLNTIDYYIHDPNTIVHDGSLTLENFNASQAGDYTISTTEGCSTILELRLVEAPDEDSDNDGVINSLDACPNTPVGETVDDNGCSIAQQDIDGDGILNILDLCPDTPLGASVNADGCALSQLDTDNDGVNDAIDICPYTPENATVDSLGCVIEPIATDNFRITKTNTSCYNSDDGALKVTTDLMLNYRAILLFENVETSFSFTNILSLDNLSQGNYTLCFYANEYPEFEYCVEIIIGGPSELEVNGVLDAQEEIYILSLTAGTKHKVTLNDNSFETSSGQVSLKLQKGTNSIKVTSLDSCQGIFEEQINLNDTMLVYPNPFDDQLFVQVPFGSGSSLDITLTDLSGKMIFNTSSYSNDRLHGFSPESLTSGLYILTCSYNGSKQLFKIIKR</sequence>
<keyword evidence="6" id="KW-1185">Reference proteome</keyword>
<dbReference type="InterPro" id="IPR003367">
    <property type="entry name" value="Thrombospondin_3-like_rpt"/>
</dbReference>
<dbReference type="PANTHER" id="PTHR19328">
    <property type="entry name" value="HEDGEHOG-INTERACTING PROTEIN"/>
    <property type="match status" value="1"/>
</dbReference>
<dbReference type="SUPFAM" id="SSF50952">
    <property type="entry name" value="Soluble quinoprotein glucose dehydrogenase"/>
    <property type="match status" value="1"/>
</dbReference>
<accession>A0A1V6LSY6</accession>
<dbReference type="RefSeq" id="WP_080318876.1">
    <property type="nucleotide sequence ID" value="NZ_MTBC01000004.1"/>
</dbReference>
<dbReference type="Gene3D" id="4.10.1080.10">
    <property type="entry name" value="TSP type-3 repeat"/>
    <property type="match status" value="1"/>
</dbReference>
<name>A0A1V6LSY6_9FLAO</name>
<dbReference type="AlphaFoldDB" id="A0A1V6LSY6"/>
<dbReference type="Proteomes" id="UP000191680">
    <property type="component" value="Unassembled WGS sequence"/>
</dbReference>
<dbReference type="SUPFAM" id="SSF101898">
    <property type="entry name" value="NHL repeat"/>
    <property type="match status" value="1"/>
</dbReference>
<organism evidence="5 6">
    <name type="scientific">Croceivirga radicis</name>
    <dbReference type="NCBI Taxonomy" id="1929488"/>
    <lineage>
        <taxon>Bacteria</taxon>
        <taxon>Pseudomonadati</taxon>
        <taxon>Bacteroidota</taxon>
        <taxon>Flavobacteriia</taxon>
        <taxon>Flavobacteriales</taxon>
        <taxon>Flavobacteriaceae</taxon>
        <taxon>Croceivirga</taxon>
    </lineage>
</organism>
<dbReference type="OrthoDB" id="9761875at2"/>
<gene>
    <name evidence="5" type="ORF">BUL40_08380</name>
</gene>
<proteinExistence type="predicted"/>
<dbReference type="Pfam" id="PF17164">
    <property type="entry name" value="DUF5122"/>
    <property type="match status" value="1"/>
</dbReference>
<evidence type="ECO:0000256" key="1">
    <source>
        <dbReference type="ARBA" id="ARBA00022729"/>
    </source>
</evidence>
<evidence type="ECO:0000259" key="4">
    <source>
        <dbReference type="Pfam" id="PF18962"/>
    </source>
</evidence>
<evidence type="ECO:0000313" key="5">
    <source>
        <dbReference type="EMBL" id="OQD43096.1"/>
    </source>
</evidence>
<dbReference type="InterPro" id="IPR013431">
    <property type="entry name" value="Delta_60_rpt"/>
</dbReference>
<dbReference type="InterPro" id="IPR026444">
    <property type="entry name" value="Secre_tail"/>
</dbReference>
<dbReference type="Pfam" id="PF12768">
    <property type="entry name" value="Rax2"/>
    <property type="match status" value="1"/>
</dbReference>
<dbReference type="EMBL" id="MTBC01000004">
    <property type="protein sequence ID" value="OQD43096.1"/>
    <property type="molecule type" value="Genomic_DNA"/>
</dbReference>
<dbReference type="Gene3D" id="2.120.10.30">
    <property type="entry name" value="TolB, C-terminal domain"/>
    <property type="match status" value="1"/>
</dbReference>
<dbReference type="InterPro" id="IPR011041">
    <property type="entry name" value="Quinoprot_gluc/sorb_DH_b-prop"/>
</dbReference>
<dbReference type="SUPFAM" id="SSF103647">
    <property type="entry name" value="TSP type-3 repeat"/>
    <property type="match status" value="1"/>
</dbReference>
<dbReference type="NCBIfam" id="TIGR04183">
    <property type="entry name" value="Por_Secre_tail"/>
    <property type="match status" value="1"/>
</dbReference>
<dbReference type="Pfam" id="PF02412">
    <property type="entry name" value="TSP_3"/>
    <property type="match status" value="3"/>
</dbReference>
<feature type="domain" description="Rax2-like C-terminal" evidence="3">
    <location>
        <begin position="414"/>
        <end position="559"/>
    </location>
</feature>
<dbReference type="Pfam" id="PF07995">
    <property type="entry name" value="GSDH"/>
    <property type="match status" value="1"/>
</dbReference>
<evidence type="ECO:0008006" key="7">
    <source>
        <dbReference type="Google" id="ProtNLM"/>
    </source>
</evidence>
<dbReference type="GO" id="GO:0005509">
    <property type="term" value="F:calcium ion binding"/>
    <property type="evidence" value="ECO:0007669"/>
    <property type="project" value="InterPro"/>
</dbReference>
<dbReference type="InterPro" id="IPR024982">
    <property type="entry name" value="Rax2-like_C"/>
</dbReference>
<comment type="caution">
    <text evidence="5">The sequence shown here is derived from an EMBL/GenBank/DDBJ whole genome shotgun (WGS) entry which is preliminary data.</text>
</comment>
<dbReference type="InterPro" id="IPR012938">
    <property type="entry name" value="Glc/Sorbosone_DH"/>
</dbReference>
<dbReference type="InterPro" id="IPR028974">
    <property type="entry name" value="TSP_type-3_rpt"/>
</dbReference>
<evidence type="ECO:0000259" key="2">
    <source>
        <dbReference type="Pfam" id="PF07995"/>
    </source>
</evidence>
<dbReference type="Pfam" id="PF18962">
    <property type="entry name" value="Por_Secre_tail"/>
    <property type="match status" value="1"/>
</dbReference>
<evidence type="ECO:0000259" key="3">
    <source>
        <dbReference type="Pfam" id="PF12768"/>
    </source>
</evidence>
<feature type="domain" description="Glucose/Sorbosone dehydrogenase" evidence="2">
    <location>
        <begin position="40"/>
        <end position="391"/>
    </location>
</feature>
<dbReference type="GO" id="GO:0007155">
    <property type="term" value="P:cell adhesion"/>
    <property type="evidence" value="ECO:0007669"/>
    <property type="project" value="InterPro"/>
</dbReference>
<feature type="domain" description="Secretion system C-terminal sorting" evidence="4">
    <location>
        <begin position="1107"/>
        <end position="1180"/>
    </location>
</feature>
<evidence type="ECO:0000313" key="6">
    <source>
        <dbReference type="Proteomes" id="UP000191680"/>
    </source>
</evidence>
<keyword evidence="1" id="KW-0732">Signal</keyword>
<dbReference type="InterPro" id="IPR011043">
    <property type="entry name" value="Gal_Oxase/kelch_b-propeller"/>
</dbReference>
<protein>
    <recommendedName>
        <fullName evidence="7">Glucose/Sorbosone dehydrogenase domain-containing protein</fullName>
    </recommendedName>
</protein>
<dbReference type="PANTHER" id="PTHR19328:SF75">
    <property type="entry name" value="ALDOSE SUGAR DEHYDROGENASE YLII"/>
    <property type="match status" value="1"/>
</dbReference>
<dbReference type="InterPro" id="IPR011042">
    <property type="entry name" value="6-blade_b-propeller_TolB-like"/>
</dbReference>